<dbReference type="SUPFAM" id="SSF48452">
    <property type="entry name" value="TPR-like"/>
    <property type="match status" value="1"/>
</dbReference>
<dbReference type="EMBL" id="JBHRRZ010000040">
    <property type="protein sequence ID" value="MFC2950012.1"/>
    <property type="molecule type" value="Genomic_DNA"/>
</dbReference>
<proteinExistence type="predicted"/>
<dbReference type="Proteomes" id="UP001595387">
    <property type="component" value="Unassembled WGS sequence"/>
</dbReference>
<gene>
    <name evidence="2" type="ORF">ACFODW_16950</name>
</gene>
<dbReference type="RefSeq" id="WP_390307989.1">
    <property type="nucleotide sequence ID" value="NZ_JBHRRZ010000040.1"/>
</dbReference>
<evidence type="ECO:0008006" key="4">
    <source>
        <dbReference type="Google" id="ProtNLM"/>
    </source>
</evidence>
<name>A0ABV7AA69_9BACI</name>
<sequence>MLTDFKNSLSSLNEIIYFDDNQFLREKTRDAVRLQQHIDVAIELLKSTLNEEEEYFVRGTLGNLYRINGEPQKAINNLNFCLNYAKEGQLTSKEVVSLIRLGEALKYNNNHNEALNKFNRALERCQSNNLDNYIDFVQQHKGKCLMELSRLDEAEECFLDALRIRKQKGNPELISSTQKAIDLLSSSLESDVK</sequence>
<comment type="caution">
    <text evidence="2">The sequence shown here is derived from an EMBL/GenBank/DDBJ whole genome shotgun (WGS) entry which is preliminary data.</text>
</comment>
<feature type="repeat" description="TPR" evidence="1">
    <location>
        <begin position="95"/>
        <end position="128"/>
    </location>
</feature>
<dbReference type="Pfam" id="PF13181">
    <property type="entry name" value="TPR_8"/>
    <property type="match status" value="1"/>
</dbReference>
<protein>
    <recommendedName>
        <fullName evidence="4">Tetratricopeptide repeat protein</fullName>
    </recommendedName>
</protein>
<organism evidence="2 3">
    <name type="scientific">Virgibacillus sediminis</name>
    <dbReference type="NCBI Taxonomy" id="202260"/>
    <lineage>
        <taxon>Bacteria</taxon>
        <taxon>Bacillati</taxon>
        <taxon>Bacillota</taxon>
        <taxon>Bacilli</taxon>
        <taxon>Bacillales</taxon>
        <taxon>Bacillaceae</taxon>
        <taxon>Virgibacillus</taxon>
    </lineage>
</organism>
<dbReference type="PROSITE" id="PS50005">
    <property type="entry name" value="TPR"/>
    <property type="match status" value="1"/>
</dbReference>
<reference evidence="3" key="1">
    <citation type="journal article" date="2019" name="Int. J. Syst. Evol. Microbiol.">
        <title>The Global Catalogue of Microorganisms (GCM) 10K type strain sequencing project: providing services to taxonomists for standard genome sequencing and annotation.</title>
        <authorList>
            <consortium name="The Broad Institute Genomics Platform"/>
            <consortium name="The Broad Institute Genome Sequencing Center for Infectious Disease"/>
            <person name="Wu L."/>
            <person name="Ma J."/>
        </authorList>
    </citation>
    <scope>NUCLEOTIDE SEQUENCE [LARGE SCALE GENOMIC DNA]</scope>
    <source>
        <strain evidence="3">KCTC 13193</strain>
    </source>
</reference>
<evidence type="ECO:0000313" key="2">
    <source>
        <dbReference type="EMBL" id="MFC2950012.1"/>
    </source>
</evidence>
<dbReference type="InterPro" id="IPR011990">
    <property type="entry name" value="TPR-like_helical_dom_sf"/>
</dbReference>
<dbReference type="InterPro" id="IPR019734">
    <property type="entry name" value="TPR_rpt"/>
</dbReference>
<keyword evidence="3" id="KW-1185">Reference proteome</keyword>
<evidence type="ECO:0000313" key="3">
    <source>
        <dbReference type="Proteomes" id="UP001595387"/>
    </source>
</evidence>
<evidence type="ECO:0000256" key="1">
    <source>
        <dbReference type="PROSITE-ProRule" id="PRU00339"/>
    </source>
</evidence>
<dbReference type="SMART" id="SM00028">
    <property type="entry name" value="TPR"/>
    <property type="match status" value="3"/>
</dbReference>
<keyword evidence="1" id="KW-0802">TPR repeat</keyword>
<accession>A0ABV7AA69</accession>
<dbReference type="Gene3D" id="1.25.40.10">
    <property type="entry name" value="Tetratricopeptide repeat domain"/>
    <property type="match status" value="1"/>
</dbReference>